<keyword evidence="2" id="KW-0472">Membrane</keyword>
<gene>
    <name evidence="3" type="ORF">A2886_00240</name>
</gene>
<dbReference type="InterPro" id="IPR024414">
    <property type="entry name" value="Uncharacterised_PrgI"/>
</dbReference>
<evidence type="ECO:0000313" key="4">
    <source>
        <dbReference type="Proteomes" id="UP000176608"/>
    </source>
</evidence>
<proteinExistence type="predicted"/>
<name>A0A1F4USB6_UNCKA</name>
<organism evidence="3 4">
    <name type="scientific">candidate division WWE3 bacterium RIFCSPHIGHO2_01_FULL_42_13</name>
    <dbReference type="NCBI Taxonomy" id="1802617"/>
    <lineage>
        <taxon>Bacteria</taxon>
        <taxon>Katanobacteria</taxon>
    </lineage>
</organism>
<feature type="transmembrane region" description="Helical" evidence="2">
    <location>
        <begin position="35"/>
        <end position="51"/>
    </location>
</feature>
<dbReference type="SUPFAM" id="SSF49464">
    <property type="entry name" value="Carboxypeptidase regulatory domain-like"/>
    <property type="match status" value="1"/>
</dbReference>
<evidence type="ECO:0000256" key="2">
    <source>
        <dbReference type="SAM" id="Phobius"/>
    </source>
</evidence>
<protein>
    <submittedName>
        <fullName evidence="3">Uncharacterized protein</fullName>
    </submittedName>
</protein>
<sequence length="438" mass="49132">MPPRDGPKINQQHAVPQNIMQVEFKLIGDLTMRQFFYLLIFCAIAYGAYYVNLPAVLRWPAIVGSLLLGLGFAFIPVEDRGLDEWLVNFFTAVYTESQKVWRKEPTPPAVFLHENIALVKQELITLAPTASRRKLEQYLQYQQETQIVDPLDIPEQAYIEKVHAAFVTARAAQTTVALDEPITEGEQFEFESLPTPEPEYKNEQLQEQQTKPTTEKPAVQEAPKIQKAIPSKQPRKIKRQKQGLRFPPSQTPSVPLSLITPDRHTGRKFTNLLSSDGSIVLPIRGERIIRPVEEIEAEQSAEEKAQQLKEFLKQVAATKDAQSDLTVKEDTNKTLAERAVEAKPPETTIPNVVAGVVRDVKNKGLQNILLIIKNAHNDPIRAIKTNALGQFSITNPLPNGHYKIIADVNNESGYSFDIIDVEARGQIISPLTLDGKVV</sequence>
<dbReference type="EMBL" id="MEVA01000003">
    <property type="protein sequence ID" value="OGC47802.1"/>
    <property type="molecule type" value="Genomic_DNA"/>
</dbReference>
<dbReference type="AlphaFoldDB" id="A0A1F4USB6"/>
<dbReference type="InterPro" id="IPR008969">
    <property type="entry name" value="CarboxyPept-like_regulatory"/>
</dbReference>
<evidence type="ECO:0000256" key="1">
    <source>
        <dbReference type="SAM" id="MobiDB-lite"/>
    </source>
</evidence>
<feature type="region of interest" description="Disordered" evidence="1">
    <location>
        <begin position="191"/>
        <end position="262"/>
    </location>
</feature>
<evidence type="ECO:0000313" key="3">
    <source>
        <dbReference type="EMBL" id="OGC47802.1"/>
    </source>
</evidence>
<reference evidence="3 4" key="1">
    <citation type="journal article" date="2016" name="Nat. Commun.">
        <title>Thousands of microbial genomes shed light on interconnected biogeochemical processes in an aquifer system.</title>
        <authorList>
            <person name="Anantharaman K."/>
            <person name="Brown C.T."/>
            <person name="Hug L.A."/>
            <person name="Sharon I."/>
            <person name="Castelle C.J."/>
            <person name="Probst A.J."/>
            <person name="Thomas B.C."/>
            <person name="Singh A."/>
            <person name="Wilkins M.J."/>
            <person name="Karaoz U."/>
            <person name="Brodie E.L."/>
            <person name="Williams K.H."/>
            <person name="Hubbard S.S."/>
            <person name="Banfield J.F."/>
        </authorList>
    </citation>
    <scope>NUCLEOTIDE SEQUENCE [LARGE SCALE GENOMIC DNA]</scope>
</reference>
<feature type="compositionally biased region" description="Basic residues" evidence="1">
    <location>
        <begin position="233"/>
        <end position="242"/>
    </location>
</feature>
<accession>A0A1F4USB6</accession>
<dbReference type="STRING" id="1802617.A2886_00240"/>
<keyword evidence="2" id="KW-0812">Transmembrane</keyword>
<dbReference type="Proteomes" id="UP000176608">
    <property type="component" value="Unassembled WGS sequence"/>
</dbReference>
<dbReference type="Pfam" id="PF12666">
    <property type="entry name" value="PrgI"/>
    <property type="match status" value="1"/>
</dbReference>
<keyword evidence="2" id="KW-1133">Transmembrane helix</keyword>
<comment type="caution">
    <text evidence="3">The sequence shown here is derived from an EMBL/GenBank/DDBJ whole genome shotgun (WGS) entry which is preliminary data.</text>
</comment>